<dbReference type="Proteomes" id="UP000324800">
    <property type="component" value="Unassembled WGS sequence"/>
</dbReference>
<evidence type="ECO:0000313" key="3">
    <source>
        <dbReference type="Proteomes" id="UP000324800"/>
    </source>
</evidence>
<dbReference type="AlphaFoldDB" id="A0A5J4UHW8"/>
<keyword evidence="1" id="KW-0472">Membrane</keyword>
<accession>A0A5J4UHW8</accession>
<organism evidence="2 3">
    <name type="scientific">Streblomastix strix</name>
    <dbReference type="NCBI Taxonomy" id="222440"/>
    <lineage>
        <taxon>Eukaryota</taxon>
        <taxon>Metamonada</taxon>
        <taxon>Preaxostyla</taxon>
        <taxon>Oxymonadida</taxon>
        <taxon>Streblomastigidae</taxon>
        <taxon>Streblomastix</taxon>
    </lineage>
</organism>
<reference evidence="2 3" key="1">
    <citation type="submission" date="2019-03" db="EMBL/GenBank/DDBJ databases">
        <title>Single cell metagenomics reveals metabolic interactions within the superorganism composed of flagellate Streblomastix strix and complex community of Bacteroidetes bacteria on its surface.</title>
        <authorList>
            <person name="Treitli S.C."/>
            <person name="Kolisko M."/>
            <person name="Husnik F."/>
            <person name="Keeling P."/>
            <person name="Hampl V."/>
        </authorList>
    </citation>
    <scope>NUCLEOTIDE SEQUENCE [LARGE SCALE GENOMIC DNA]</scope>
    <source>
        <strain evidence="2">ST1C</strain>
    </source>
</reference>
<proteinExistence type="predicted"/>
<sequence length="164" mass="19245">MCCCNVINLADYDEVYVSYNYDIPYKDFDCKDVWDNYYIGDGCANGIIYGDYKLIQELYYLIIIVIVIIIVVVKVKQFIQQMEIQYVMVEVQEIRSDILYDGEVLLIEYCGVCDDEGEDDYYQEDYYYYEEGEDQTQIDGGGFGVILYYFSLSMASLIPFFIDV</sequence>
<evidence type="ECO:0008006" key="4">
    <source>
        <dbReference type="Google" id="ProtNLM"/>
    </source>
</evidence>
<dbReference type="EMBL" id="SNRW01016066">
    <property type="protein sequence ID" value="KAA6369744.1"/>
    <property type="molecule type" value="Genomic_DNA"/>
</dbReference>
<gene>
    <name evidence="2" type="ORF">EZS28_034729</name>
</gene>
<protein>
    <recommendedName>
        <fullName evidence="4">Transmembrane protein</fullName>
    </recommendedName>
</protein>
<keyword evidence="1" id="KW-1133">Transmembrane helix</keyword>
<evidence type="ECO:0000256" key="1">
    <source>
        <dbReference type="SAM" id="Phobius"/>
    </source>
</evidence>
<feature type="transmembrane region" description="Helical" evidence="1">
    <location>
        <begin position="145"/>
        <end position="162"/>
    </location>
</feature>
<evidence type="ECO:0000313" key="2">
    <source>
        <dbReference type="EMBL" id="KAA6369744.1"/>
    </source>
</evidence>
<name>A0A5J4UHW8_9EUKA</name>
<comment type="caution">
    <text evidence="2">The sequence shown here is derived from an EMBL/GenBank/DDBJ whole genome shotgun (WGS) entry which is preliminary data.</text>
</comment>
<feature type="transmembrane region" description="Helical" evidence="1">
    <location>
        <begin position="58"/>
        <end position="75"/>
    </location>
</feature>
<keyword evidence="1" id="KW-0812">Transmembrane</keyword>